<keyword evidence="2 5" id="KW-0812">Transmembrane</keyword>
<proteinExistence type="predicted"/>
<feature type="transmembrane region" description="Helical" evidence="5">
    <location>
        <begin position="29"/>
        <end position="49"/>
    </location>
</feature>
<feature type="transmembrane region" description="Helical" evidence="5">
    <location>
        <begin position="180"/>
        <end position="205"/>
    </location>
</feature>
<dbReference type="Pfam" id="PF12698">
    <property type="entry name" value="ABC2_membrane_3"/>
    <property type="match status" value="1"/>
</dbReference>
<gene>
    <name evidence="7" type="ORF">SacazDRAFT_02120</name>
</gene>
<keyword evidence="8" id="KW-1185">Reference proteome</keyword>
<keyword evidence="3 5" id="KW-1133">Transmembrane helix</keyword>
<protein>
    <recommendedName>
        <fullName evidence="6">ABC-2 type transporter transmembrane domain-containing protein</fullName>
    </recommendedName>
</protein>
<dbReference type="RefSeq" id="WP_005441283.1">
    <property type="nucleotide sequence ID" value="NZ_CM001466.1"/>
</dbReference>
<name>H8GFD3_9PSEU</name>
<evidence type="ECO:0000259" key="6">
    <source>
        <dbReference type="Pfam" id="PF12698"/>
    </source>
</evidence>
<evidence type="ECO:0000256" key="3">
    <source>
        <dbReference type="ARBA" id="ARBA00022989"/>
    </source>
</evidence>
<evidence type="ECO:0000256" key="2">
    <source>
        <dbReference type="ARBA" id="ARBA00022692"/>
    </source>
</evidence>
<evidence type="ECO:0000313" key="7">
    <source>
        <dbReference type="EMBL" id="EHY89032.1"/>
    </source>
</evidence>
<feature type="transmembrane region" description="Helical" evidence="5">
    <location>
        <begin position="347"/>
        <end position="365"/>
    </location>
</feature>
<accession>H8GFD3</accession>
<evidence type="ECO:0000256" key="5">
    <source>
        <dbReference type="SAM" id="Phobius"/>
    </source>
</evidence>
<feature type="transmembrane region" description="Helical" evidence="5">
    <location>
        <begin position="262"/>
        <end position="282"/>
    </location>
</feature>
<dbReference type="Proteomes" id="UP000004705">
    <property type="component" value="Chromosome"/>
</dbReference>
<feature type="transmembrane region" description="Helical" evidence="5">
    <location>
        <begin position="217"/>
        <end position="250"/>
    </location>
</feature>
<evidence type="ECO:0000313" key="8">
    <source>
        <dbReference type="Proteomes" id="UP000004705"/>
    </source>
</evidence>
<dbReference type="GO" id="GO:0016020">
    <property type="term" value="C:membrane"/>
    <property type="evidence" value="ECO:0007669"/>
    <property type="project" value="UniProtKB-SubCell"/>
</dbReference>
<sequence length="374" mass="37948">MPESVTRQRESTTVATAARQLRTHLHTGYFITSTTLVLAALTCVALLHVSVFRELGGTTVGVTGQANAITDPLRRAAENAGEDLRVVRYPDAEGGRADVERGVLDVFVSGSAANLHALTGSGLDDSVRSLLTGVTRSEIVAAKLAEAGADPATAQDDVMAAEIEVETLQPAVASRGERSITALAVVALLVVTLAGGGVVVVRGLARLRGRGAAARQRSFVVATVAGAGLAGALQLVVLGAAALVVAVVTGVAPPSGVAVTTLAWGLVWFGLGWTFYAPVSVLTSPPWSGRPTGLPAALVLLAALGTTMAVSPQPDSPTAFVLSFVPPLSPFAVPIRIATGVAEPIEVVVAAALTLAAAALLARAARTTLRPAHP</sequence>
<dbReference type="EMBL" id="CM001466">
    <property type="protein sequence ID" value="EHY89032.1"/>
    <property type="molecule type" value="Genomic_DNA"/>
</dbReference>
<comment type="subcellular location">
    <subcellularLocation>
        <location evidence="1">Membrane</location>
        <topology evidence="1">Multi-pass membrane protein</topology>
    </subcellularLocation>
</comment>
<feature type="domain" description="ABC-2 type transporter transmembrane" evidence="6">
    <location>
        <begin position="32"/>
        <end position="360"/>
    </location>
</feature>
<dbReference type="OrthoDB" id="3268959at2"/>
<dbReference type="AlphaFoldDB" id="H8GFD3"/>
<feature type="transmembrane region" description="Helical" evidence="5">
    <location>
        <begin position="294"/>
        <end position="311"/>
    </location>
</feature>
<keyword evidence="4 5" id="KW-0472">Membrane</keyword>
<evidence type="ECO:0000256" key="4">
    <source>
        <dbReference type="ARBA" id="ARBA00023136"/>
    </source>
</evidence>
<evidence type="ECO:0000256" key="1">
    <source>
        <dbReference type="ARBA" id="ARBA00004141"/>
    </source>
</evidence>
<dbReference type="HOGENOM" id="CLU_046841_3_1_11"/>
<organism evidence="7 8">
    <name type="scientific">Saccharomonospora azurea NA-128</name>
    <dbReference type="NCBI Taxonomy" id="882081"/>
    <lineage>
        <taxon>Bacteria</taxon>
        <taxon>Bacillati</taxon>
        <taxon>Actinomycetota</taxon>
        <taxon>Actinomycetes</taxon>
        <taxon>Pseudonocardiales</taxon>
        <taxon>Pseudonocardiaceae</taxon>
        <taxon>Saccharomonospora</taxon>
    </lineage>
</organism>
<dbReference type="GO" id="GO:0140359">
    <property type="term" value="F:ABC-type transporter activity"/>
    <property type="evidence" value="ECO:0007669"/>
    <property type="project" value="InterPro"/>
</dbReference>
<reference evidence="7 8" key="1">
    <citation type="journal article" date="2012" name="Stand. Genomic Sci.">
        <title>Genome sequence of the soil bacterium Saccharomonospora azurea type strain (NA-128(T)).</title>
        <authorList>
            <person name="Klenk H.P."/>
            <person name="Held B."/>
            <person name="Lucas S."/>
            <person name="Lapidus A."/>
            <person name="Copeland A."/>
            <person name="Hammon N."/>
            <person name="Pitluck S."/>
            <person name="Goodwin L.A."/>
            <person name="Han C."/>
            <person name="Tapia R."/>
            <person name="Brambilla E.M."/>
            <person name="Potter G."/>
            <person name="Land M."/>
            <person name="Ivanova N."/>
            <person name="Rohde M."/>
            <person name="Goker M."/>
            <person name="Detter J.C."/>
            <person name="Kyrpides N.C."/>
            <person name="Woyke T."/>
        </authorList>
    </citation>
    <scope>NUCLEOTIDE SEQUENCE [LARGE SCALE GENOMIC DNA]</scope>
    <source>
        <strain evidence="7 8">NA-128</strain>
    </source>
</reference>
<dbReference type="InterPro" id="IPR013525">
    <property type="entry name" value="ABC2_TM"/>
</dbReference>